<dbReference type="PROSITE" id="PS51257">
    <property type="entry name" value="PROKAR_LIPOPROTEIN"/>
    <property type="match status" value="1"/>
</dbReference>
<organism evidence="1 2">
    <name type="scientific">Pseudomonas azotoformans</name>
    <dbReference type="NCBI Taxonomy" id="47878"/>
    <lineage>
        <taxon>Bacteria</taxon>
        <taxon>Pseudomonadati</taxon>
        <taxon>Pseudomonadota</taxon>
        <taxon>Gammaproteobacteria</taxon>
        <taxon>Pseudomonadales</taxon>
        <taxon>Pseudomonadaceae</taxon>
        <taxon>Pseudomonas</taxon>
    </lineage>
</organism>
<comment type="caution">
    <text evidence="1">The sequence shown here is derived from an EMBL/GenBank/DDBJ whole genome shotgun (WGS) entry which is preliminary data.</text>
</comment>
<dbReference type="EMBL" id="MNPV01000002">
    <property type="protein sequence ID" value="ONH47114.1"/>
    <property type="molecule type" value="Genomic_DNA"/>
</dbReference>
<dbReference type="GeneID" id="57372806"/>
<sequence length="254" mass="28499">MSRRRWGVLMVLGVLGLTGCGGKPVDRFTLEVDLPAEFELKTAANYLPATGETCTLPRRRGKRPERKVFFTDFKAAASRVSYELPLSEKIENCPSVLRSLEFEFYAKWGKRDTDVGGSFAAISIRDPSDADIRGMPVTGVQELHKQCRWLFRTAGPQHVIVKVLKCSSSGAAVPLSRPVQRDQLPGKTLRMVLTMTDEEEPYFDNNWVVVPGGWKRCRGKNFEDLDAFCNGNTTDFKPIKMPDGRICDVYPSCK</sequence>
<dbReference type="Proteomes" id="UP000188559">
    <property type="component" value="Unassembled WGS sequence"/>
</dbReference>
<dbReference type="RefSeq" id="WP_071495134.1">
    <property type="nucleotide sequence ID" value="NZ_LT629702.1"/>
</dbReference>
<protein>
    <recommendedName>
        <fullName evidence="3">Lipoprotein</fullName>
    </recommendedName>
</protein>
<gene>
    <name evidence="1" type="ORF">BLL37_09650</name>
</gene>
<reference evidence="1 2" key="1">
    <citation type="submission" date="2016-10" db="EMBL/GenBank/DDBJ databases">
        <title>Pseudomonas lactis sp. nov. and Pseudomonas paralactis sp. nov., isolated from bovine raw milk.</title>
        <authorList>
            <person name="Von Neubeck M."/>
            <person name="Huptas C."/>
            <person name="Glueck C."/>
            <person name="Krewinkel M."/>
            <person name="Stoeckel M."/>
            <person name="Stressler T."/>
            <person name="Fischer L."/>
            <person name="Hinrichs J."/>
            <person name="Scherer S."/>
            <person name="Wenning M."/>
        </authorList>
    </citation>
    <scope>NUCLEOTIDE SEQUENCE [LARGE SCALE GENOMIC DNA]</scope>
    <source>
        <strain evidence="1 2">DSM 18862</strain>
    </source>
</reference>
<dbReference type="OrthoDB" id="7017115at2"/>
<evidence type="ECO:0000313" key="2">
    <source>
        <dbReference type="Proteomes" id="UP000188559"/>
    </source>
</evidence>
<keyword evidence="2" id="KW-1185">Reference proteome</keyword>
<accession>A0A1V2JPI3</accession>
<dbReference type="AlphaFoldDB" id="A0A1V2JPI3"/>
<name>A0A1V2JPI3_PSEAZ</name>
<evidence type="ECO:0000313" key="1">
    <source>
        <dbReference type="EMBL" id="ONH47114.1"/>
    </source>
</evidence>
<evidence type="ECO:0008006" key="3">
    <source>
        <dbReference type="Google" id="ProtNLM"/>
    </source>
</evidence>
<proteinExistence type="predicted"/>